<accession>A0A316EHE5</accession>
<dbReference type="EMBL" id="QGGO01000002">
    <property type="protein sequence ID" value="PWK28905.1"/>
    <property type="molecule type" value="Genomic_DNA"/>
</dbReference>
<organism evidence="1 2">
    <name type="scientific">Arcicella aurantiaca</name>
    <dbReference type="NCBI Taxonomy" id="591202"/>
    <lineage>
        <taxon>Bacteria</taxon>
        <taxon>Pseudomonadati</taxon>
        <taxon>Bacteroidota</taxon>
        <taxon>Cytophagia</taxon>
        <taxon>Cytophagales</taxon>
        <taxon>Flectobacillaceae</taxon>
        <taxon>Arcicella</taxon>
    </lineage>
</organism>
<dbReference type="RefSeq" id="WP_109741241.1">
    <property type="nucleotide sequence ID" value="NZ_QGGO01000002.1"/>
</dbReference>
<dbReference type="AlphaFoldDB" id="A0A316EHE5"/>
<sequence>MEKHKKNISTTQPDRLTKLLVNDFQKFKNTNVSPRSSELDEEILTSFIQVLDAKLLDDTLPREETVRIMKLVSILDWEREKATITPENIDGKIDTAKRLQKKSQSGFNQ</sequence>
<gene>
    <name evidence="1" type="ORF">LV89_00458</name>
</gene>
<protein>
    <submittedName>
        <fullName evidence="1">Uncharacterized protein</fullName>
    </submittedName>
</protein>
<evidence type="ECO:0000313" key="1">
    <source>
        <dbReference type="EMBL" id="PWK28905.1"/>
    </source>
</evidence>
<keyword evidence="2" id="KW-1185">Reference proteome</keyword>
<evidence type="ECO:0000313" key="2">
    <source>
        <dbReference type="Proteomes" id="UP000245489"/>
    </source>
</evidence>
<proteinExistence type="predicted"/>
<dbReference type="Proteomes" id="UP000245489">
    <property type="component" value="Unassembled WGS sequence"/>
</dbReference>
<reference evidence="1 2" key="1">
    <citation type="submission" date="2018-05" db="EMBL/GenBank/DDBJ databases">
        <title>Genomic Encyclopedia of Archaeal and Bacterial Type Strains, Phase II (KMG-II): from individual species to whole genera.</title>
        <authorList>
            <person name="Goeker M."/>
        </authorList>
    </citation>
    <scope>NUCLEOTIDE SEQUENCE [LARGE SCALE GENOMIC DNA]</scope>
    <source>
        <strain evidence="1 2">DSM 22214</strain>
    </source>
</reference>
<name>A0A316EHE5_9BACT</name>
<comment type="caution">
    <text evidence="1">The sequence shown here is derived from an EMBL/GenBank/DDBJ whole genome shotgun (WGS) entry which is preliminary data.</text>
</comment>